<evidence type="ECO:0000313" key="8">
    <source>
        <dbReference type="Proteomes" id="UP001634393"/>
    </source>
</evidence>
<evidence type="ECO:0000259" key="6">
    <source>
        <dbReference type="PROSITE" id="PS51767"/>
    </source>
</evidence>
<dbReference type="PROSITE" id="PS51767">
    <property type="entry name" value="PEPTIDASE_A1"/>
    <property type="match status" value="2"/>
</dbReference>
<feature type="chain" id="PRO_5044871760" description="Peptidase A1 domain-containing protein" evidence="5">
    <location>
        <begin position="29"/>
        <end position="816"/>
    </location>
</feature>
<comment type="subcellular location">
    <subcellularLocation>
        <location evidence="1">Secreted</location>
        <location evidence="1">Extracellular space</location>
    </subcellularLocation>
</comment>
<dbReference type="InterPro" id="IPR032799">
    <property type="entry name" value="TAXi_C"/>
</dbReference>
<protein>
    <recommendedName>
        <fullName evidence="6">Peptidase A1 domain-containing protein</fullName>
    </recommendedName>
</protein>
<dbReference type="Pfam" id="PF14541">
    <property type="entry name" value="TAXi_C"/>
    <property type="match status" value="2"/>
</dbReference>
<dbReference type="Proteomes" id="UP001634393">
    <property type="component" value="Unassembled WGS sequence"/>
</dbReference>
<feature type="signal peptide" evidence="5">
    <location>
        <begin position="1"/>
        <end position="28"/>
    </location>
</feature>
<evidence type="ECO:0000256" key="2">
    <source>
        <dbReference type="ARBA" id="ARBA00007447"/>
    </source>
</evidence>
<dbReference type="GO" id="GO:0005576">
    <property type="term" value="C:extracellular region"/>
    <property type="evidence" value="ECO:0007669"/>
    <property type="project" value="UniProtKB-SubCell"/>
</dbReference>
<evidence type="ECO:0000256" key="3">
    <source>
        <dbReference type="ARBA" id="ARBA00022525"/>
    </source>
</evidence>
<organism evidence="7 8">
    <name type="scientific">Penstemon smallii</name>
    <dbReference type="NCBI Taxonomy" id="265156"/>
    <lineage>
        <taxon>Eukaryota</taxon>
        <taxon>Viridiplantae</taxon>
        <taxon>Streptophyta</taxon>
        <taxon>Embryophyta</taxon>
        <taxon>Tracheophyta</taxon>
        <taxon>Spermatophyta</taxon>
        <taxon>Magnoliopsida</taxon>
        <taxon>eudicotyledons</taxon>
        <taxon>Gunneridae</taxon>
        <taxon>Pentapetalae</taxon>
        <taxon>asterids</taxon>
        <taxon>lamiids</taxon>
        <taxon>Lamiales</taxon>
        <taxon>Plantaginaceae</taxon>
        <taxon>Cheloneae</taxon>
        <taxon>Penstemon</taxon>
    </lineage>
</organism>
<proteinExistence type="inferred from homology"/>
<dbReference type="CDD" id="cd05489">
    <property type="entry name" value="xylanase_inhibitor_I_like"/>
    <property type="match status" value="1"/>
</dbReference>
<dbReference type="AlphaFoldDB" id="A0ABD3RLJ8"/>
<keyword evidence="4 5" id="KW-0732">Signal</keyword>
<reference evidence="7 8" key="1">
    <citation type="submission" date="2024-12" db="EMBL/GenBank/DDBJ databases">
        <title>The unique morphological basis and parallel evolutionary history of personate flowers in Penstemon.</title>
        <authorList>
            <person name="Depatie T.H."/>
            <person name="Wessinger C.A."/>
        </authorList>
    </citation>
    <scope>NUCLEOTIDE SEQUENCE [LARGE SCALE GENOMIC DNA]</scope>
    <source>
        <strain evidence="7">WTNN_2</strain>
        <tissue evidence="7">Leaf</tissue>
    </source>
</reference>
<dbReference type="PANTHER" id="PTHR47965:SF103">
    <property type="entry name" value="EUKARYOTIC ASPARTYL PROTEASE FAMILY PROTEIN"/>
    <property type="match status" value="1"/>
</dbReference>
<evidence type="ECO:0000256" key="4">
    <source>
        <dbReference type="ARBA" id="ARBA00022729"/>
    </source>
</evidence>
<dbReference type="InterPro" id="IPR021109">
    <property type="entry name" value="Peptidase_aspartic_dom_sf"/>
</dbReference>
<accession>A0ABD3RLJ8</accession>
<dbReference type="FunFam" id="2.40.70.10:FF:000045">
    <property type="entry name" value="Basic 7S globulin"/>
    <property type="match status" value="1"/>
</dbReference>
<evidence type="ECO:0000313" key="7">
    <source>
        <dbReference type="EMBL" id="KAL3812691.1"/>
    </source>
</evidence>
<keyword evidence="8" id="KW-1185">Reference proteome</keyword>
<dbReference type="InterPro" id="IPR032861">
    <property type="entry name" value="TAXi_N"/>
</dbReference>
<comment type="similarity">
    <text evidence="2">Belongs to the peptidase A1 family.</text>
</comment>
<feature type="domain" description="Peptidase A1" evidence="6">
    <location>
        <begin position="442"/>
        <end position="797"/>
    </location>
</feature>
<dbReference type="Pfam" id="PF14543">
    <property type="entry name" value="TAXi_N"/>
    <property type="match status" value="2"/>
</dbReference>
<name>A0ABD3RLJ8_9LAMI</name>
<dbReference type="InterPro" id="IPR033121">
    <property type="entry name" value="PEPTIDASE_A1"/>
</dbReference>
<keyword evidence="3" id="KW-0964">Secreted</keyword>
<sequence length="816" mass="88503">MSSSSIFLFISFTLLLSFSLGTARAASAKLPFSPRALVLPITKDPSTNQYITTIWQRTPLRPIKLTLDIGGKALWVACDRAEYVSLSYKPALCDSPQCKLAKSRSCDNCWDGPRPGCNNNTCSSVVYNTIDRSGQIGELATDVLAVQSTDGSNPGRIVRVPKFLFSCGSLFLGEKLANGVKGILGFGKSATSFPSLLSSALGIHKKFALCLSFAKGVVFLGDGPYVLLPRVIVSGPLARLSYTPLLINPISTVYPVIKGFPDQSWPSMEYFIGLESIKINGKMVPLSPKLLKIDSKGYGGTKISTVEPFTVLHTSIYNAITKAFTNAISKVPRVNPPIAPFGTCYKASSLGSTRLGPGVPSIDLGLKNNVTWMIFGANSMVYLNNSEVLCLAFVNGGKNVRTAVVIGGHQIEDNLLEFDVVRSRLGFSSTLLGPSSQPYKTLVAPLKKDTKTSLFSIILNFREHYVIDLSAPFSWQRCPLNNYPSVPCFSTECFQAQYLPSPSCSLTDTTSKNPCFCTVTPLNPITKTCALAKLTTKKFTIYLTNGANPMATITSNDTYLSCAPSSLFRSFPRGVLGMASLSRAPLALPSQFSNQILGVTRKFAICLPSTSNGVVFFGDGPYKLYPPTDFDASSLLSYTPLLINPKSADYFIGIKALSISGSSIPMSPYEGVKISTIAPYTTLRTDIYELFLKIFTKAMNGIPRVKTIKPFGTCYNASAIGFSRVGLHVPQIDLEFDNGKNWTIYGANSMKQVGGDVACFAFMDSGKTPEHTVVIGSFQMEDNLLLFDLDQSRMGFSSSLLFERMSCGNFNFTTND</sequence>
<dbReference type="PANTHER" id="PTHR47965">
    <property type="entry name" value="ASPARTYL PROTEASE-RELATED"/>
    <property type="match status" value="1"/>
</dbReference>
<comment type="caution">
    <text evidence="7">The sequence shown here is derived from an EMBL/GenBank/DDBJ whole genome shotgun (WGS) entry which is preliminary data.</text>
</comment>
<feature type="domain" description="Peptidase A1" evidence="6">
    <location>
        <begin position="50"/>
        <end position="428"/>
    </location>
</feature>
<evidence type="ECO:0000256" key="5">
    <source>
        <dbReference type="SAM" id="SignalP"/>
    </source>
</evidence>
<dbReference type="InterPro" id="IPR001461">
    <property type="entry name" value="Aspartic_peptidase_A1"/>
</dbReference>
<dbReference type="FunFam" id="2.40.70.10:FF:000041">
    <property type="entry name" value="Basic 7S globulin"/>
    <property type="match status" value="1"/>
</dbReference>
<dbReference type="SUPFAM" id="SSF50630">
    <property type="entry name" value="Acid proteases"/>
    <property type="match status" value="2"/>
</dbReference>
<dbReference type="EMBL" id="JBJXBP010000008">
    <property type="protein sequence ID" value="KAL3812691.1"/>
    <property type="molecule type" value="Genomic_DNA"/>
</dbReference>
<dbReference type="Gene3D" id="2.40.70.10">
    <property type="entry name" value="Acid Proteases"/>
    <property type="match status" value="4"/>
</dbReference>
<evidence type="ECO:0000256" key="1">
    <source>
        <dbReference type="ARBA" id="ARBA00004239"/>
    </source>
</evidence>
<gene>
    <name evidence="7" type="ORF">ACJIZ3_013959</name>
</gene>
<dbReference type="InterPro" id="IPR033868">
    <property type="entry name" value="Xylanase_inhibitor_I-like"/>
</dbReference>